<dbReference type="GO" id="GO:0016740">
    <property type="term" value="F:transferase activity"/>
    <property type="evidence" value="ECO:0007669"/>
    <property type="project" value="UniProtKB-KW"/>
</dbReference>
<dbReference type="EMBL" id="QEHR01000001">
    <property type="protein sequence ID" value="PVW17137.1"/>
    <property type="molecule type" value="Genomic_DNA"/>
</dbReference>
<dbReference type="SMART" id="SM00450">
    <property type="entry name" value="RHOD"/>
    <property type="match status" value="1"/>
</dbReference>
<dbReference type="PANTHER" id="PTHR43031:SF1">
    <property type="entry name" value="PYRIDINE NUCLEOTIDE-DISULPHIDE OXIDOREDUCTASE"/>
    <property type="match status" value="1"/>
</dbReference>
<dbReference type="Proteomes" id="UP000245962">
    <property type="component" value="Unassembled WGS sequence"/>
</dbReference>
<evidence type="ECO:0000259" key="1">
    <source>
        <dbReference type="PROSITE" id="PS50206"/>
    </source>
</evidence>
<dbReference type="SUPFAM" id="SSF52821">
    <property type="entry name" value="Rhodanese/Cell cycle control phosphatase"/>
    <property type="match status" value="1"/>
</dbReference>
<evidence type="ECO:0000313" key="2">
    <source>
        <dbReference type="EMBL" id="PVW17137.1"/>
    </source>
</evidence>
<dbReference type="CDD" id="cd00158">
    <property type="entry name" value="RHOD"/>
    <property type="match status" value="1"/>
</dbReference>
<dbReference type="PROSITE" id="PS50206">
    <property type="entry name" value="RHODANESE_3"/>
    <property type="match status" value="1"/>
</dbReference>
<sequence length="101" mass="11064">MGLLNFLFGNNNKKIQDFKKRDAVILDVRTKPEFDAGAISGSVHIPLNEIPSKIIEIKQWNKPVITCCASGVRSGSAAKTLNNNDIEAINGGGWRSLQKKL</sequence>
<dbReference type="Pfam" id="PF00581">
    <property type="entry name" value="Rhodanese"/>
    <property type="match status" value="1"/>
</dbReference>
<reference evidence="2 3" key="1">
    <citation type="submission" date="2018-04" db="EMBL/GenBank/DDBJ databases">
        <title>Marixanthomonas spongiae HN-E44 sp. nov., isolated from a marine sponge.</title>
        <authorList>
            <person name="Luo L."/>
            <person name="Zhuang L."/>
        </authorList>
    </citation>
    <scope>NUCLEOTIDE SEQUENCE [LARGE SCALE GENOMIC DNA]</scope>
    <source>
        <strain evidence="2 3">HN-E44</strain>
    </source>
</reference>
<evidence type="ECO:0000313" key="3">
    <source>
        <dbReference type="Proteomes" id="UP000245962"/>
    </source>
</evidence>
<protein>
    <submittedName>
        <fullName evidence="2">Sulfurtransferase</fullName>
    </submittedName>
</protein>
<comment type="caution">
    <text evidence="2">The sequence shown here is derived from an EMBL/GenBank/DDBJ whole genome shotgun (WGS) entry which is preliminary data.</text>
</comment>
<dbReference type="Gene3D" id="3.40.250.10">
    <property type="entry name" value="Rhodanese-like domain"/>
    <property type="match status" value="1"/>
</dbReference>
<gene>
    <name evidence="2" type="ORF">DDV96_01050</name>
</gene>
<dbReference type="RefSeq" id="WP_116692881.1">
    <property type="nucleotide sequence ID" value="NZ_QEHR01000001.1"/>
</dbReference>
<dbReference type="OrthoDB" id="9800872at2"/>
<keyword evidence="3" id="KW-1185">Reference proteome</keyword>
<keyword evidence="2" id="KW-0808">Transferase</keyword>
<dbReference type="PANTHER" id="PTHR43031">
    <property type="entry name" value="FAD-DEPENDENT OXIDOREDUCTASE"/>
    <property type="match status" value="1"/>
</dbReference>
<organism evidence="2 3">
    <name type="scientific">Marixanthomonas spongiae</name>
    <dbReference type="NCBI Taxonomy" id="2174845"/>
    <lineage>
        <taxon>Bacteria</taxon>
        <taxon>Pseudomonadati</taxon>
        <taxon>Bacteroidota</taxon>
        <taxon>Flavobacteriia</taxon>
        <taxon>Flavobacteriales</taxon>
        <taxon>Flavobacteriaceae</taxon>
        <taxon>Marixanthomonas</taxon>
    </lineage>
</organism>
<proteinExistence type="predicted"/>
<dbReference type="AlphaFoldDB" id="A0A2U0I7S3"/>
<dbReference type="InterPro" id="IPR050229">
    <property type="entry name" value="GlpE_sulfurtransferase"/>
</dbReference>
<dbReference type="InterPro" id="IPR036873">
    <property type="entry name" value="Rhodanese-like_dom_sf"/>
</dbReference>
<feature type="domain" description="Rhodanese" evidence="1">
    <location>
        <begin position="19"/>
        <end position="99"/>
    </location>
</feature>
<name>A0A2U0I7S3_9FLAO</name>
<accession>A0A2U0I7S3</accession>
<dbReference type="InterPro" id="IPR001763">
    <property type="entry name" value="Rhodanese-like_dom"/>
</dbReference>